<dbReference type="AlphaFoldDB" id="A0A4R9GT40"/>
<dbReference type="SUPFAM" id="SSF52788">
    <property type="entry name" value="Phosphotyrosine protein phosphatases I"/>
    <property type="match status" value="1"/>
</dbReference>
<dbReference type="RefSeq" id="WP_135811921.1">
    <property type="nucleotide sequence ID" value="NZ_RQEV01000002.1"/>
</dbReference>
<evidence type="ECO:0008006" key="3">
    <source>
        <dbReference type="Google" id="ProtNLM"/>
    </source>
</evidence>
<dbReference type="PANTHER" id="PTHR43428">
    <property type="entry name" value="ARSENATE REDUCTASE"/>
    <property type="match status" value="1"/>
</dbReference>
<comment type="caution">
    <text evidence="1">The sequence shown here is derived from an EMBL/GenBank/DDBJ whole genome shotgun (WGS) entry which is preliminary data.</text>
</comment>
<accession>A0A4R9GT40</accession>
<keyword evidence="2" id="KW-1185">Reference proteome</keyword>
<dbReference type="InterPro" id="IPR036196">
    <property type="entry name" value="Ptyr_pPase_sf"/>
</dbReference>
<sequence>MSSLYESIKNFIATRESEQSLIPQERKENLLRFSKSIREMRNGQSYSEMIFVCTHNSRRSQIAQMFALVCAEYLGISGIGSYSGGTEITAFHPNSVRALTEIGFKIEKEKNTEDNPRYWVSYKENNVPILAFSKLYSDVVNPSKKFIAVMVCSSADEACPFVPGAEVRISLPYPDPKSSDGTPQVLEEYIKTCETIARELLFVMKNVAT</sequence>
<gene>
    <name evidence="1" type="ORF">EHO61_01720</name>
</gene>
<dbReference type="PANTHER" id="PTHR43428:SF1">
    <property type="entry name" value="ARSENATE REDUCTASE"/>
    <property type="match status" value="1"/>
</dbReference>
<dbReference type="OrthoDB" id="9784339at2"/>
<protein>
    <recommendedName>
        <fullName evidence="3">Phosphotyrosine protein phosphatase I domain-containing protein</fullName>
    </recommendedName>
</protein>
<evidence type="ECO:0000313" key="1">
    <source>
        <dbReference type="EMBL" id="TGK21978.1"/>
    </source>
</evidence>
<proteinExistence type="predicted"/>
<reference evidence="1" key="1">
    <citation type="journal article" date="2019" name="PLoS Negl. Trop. Dis.">
        <title>Revisiting the worldwide diversity of Leptospira species in the environment.</title>
        <authorList>
            <person name="Vincent A.T."/>
            <person name="Schiettekatte O."/>
            <person name="Bourhy P."/>
            <person name="Veyrier F.J."/>
            <person name="Picardeau M."/>
        </authorList>
    </citation>
    <scope>NUCLEOTIDE SEQUENCE [LARGE SCALE GENOMIC DNA]</scope>
    <source>
        <strain evidence="1">SCS5</strain>
    </source>
</reference>
<dbReference type="Gene3D" id="3.40.50.2300">
    <property type="match status" value="1"/>
</dbReference>
<evidence type="ECO:0000313" key="2">
    <source>
        <dbReference type="Proteomes" id="UP000297855"/>
    </source>
</evidence>
<organism evidence="1 2">
    <name type="scientific">Leptospira fluminis</name>
    <dbReference type="NCBI Taxonomy" id="2484979"/>
    <lineage>
        <taxon>Bacteria</taxon>
        <taxon>Pseudomonadati</taxon>
        <taxon>Spirochaetota</taxon>
        <taxon>Spirochaetia</taxon>
        <taxon>Leptospirales</taxon>
        <taxon>Leptospiraceae</taxon>
        <taxon>Leptospira</taxon>
    </lineage>
</organism>
<name>A0A4R9GT40_9LEPT</name>
<dbReference type="EMBL" id="RQEV01000002">
    <property type="protein sequence ID" value="TGK21978.1"/>
    <property type="molecule type" value="Genomic_DNA"/>
</dbReference>
<dbReference type="Proteomes" id="UP000297855">
    <property type="component" value="Unassembled WGS sequence"/>
</dbReference>